<feature type="domain" description="DUF4367" evidence="1">
    <location>
        <begin position="106"/>
        <end position="171"/>
    </location>
</feature>
<evidence type="ECO:0000313" key="3">
    <source>
        <dbReference type="Proteomes" id="UP000294746"/>
    </source>
</evidence>
<dbReference type="RefSeq" id="WP_131849024.1">
    <property type="nucleotide sequence ID" value="NZ_SLXV01000023.1"/>
</dbReference>
<dbReference type="EMBL" id="SLXV01000023">
    <property type="protein sequence ID" value="TCP66468.1"/>
    <property type="molecule type" value="Genomic_DNA"/>
</dbReference>
<dbReference type="AlphaFoldDB" id="A0A4R2RT99"/>
<protein>
    <submittedName>
        <fullName evidence="2">Uncharacterized protein DUF4367</fullName>
    </submittedName>
</protein>
<gene>
    <name evidence="2" type="ORF">EDD57_1235</name>
</gene>
<organism evidence="2 3">
    <name type="scientific">Baia soyae</name>
    <dbReference type="NCBI Taxonomy" id="1544746"/>
    <lineage>
        <taxon>Bacteria</taxon>
        <taxon>Bacillati</taxon>
        <taxon>Bacillota</taxon>
        <taxon>Bacilli</taxon>
        <taxon>Bacillales</taxon>
        <taxon>Thermoactinomycetaceae</taxon>
        <taxon>Baia</taxon>
    </lineage>
</organism>
<dbReference type="Pfam" id="PF14285">
    <property type="entry name" value="DUF4367"/>
    <property type="match status" value="1"/>
</dbReference>
<accession>A0A4R2RT99</accession>
<name>A0A4R2RT99_9BACL</name>
<sequence length="173" mass="19359">MKKSLSLIAISTAFVIALGIVLYQVGFAKAKDSTQKQMTASKETNERTVVDQATYEVKEPTFIPRGLNAVPEQVSKVGQLSSDSLYITRQAWVDPTNERRNLLVLQSNDDGSKKPESDLSEGKRVTLAGVDAWIILMDDLTKIMLWKDGKYYLIRGENIPESELIKVTESMFN</sequence>
<reference evidence="2 3" key="1">
    <citation type="submission" date="2019-03" db="EMBL/GenBank/DDBJ databases">
        <title>Genomic Encyclopedia of Type Strains, Phase IV (KMG-IV): sequencing the most valuable type-strain genomes for metagenomic binning, comparative biology and taxonomic classification.</title>
        <authorList>
            <person name="Goeker M."/>
        </authorList>
    </citation>
    <scope>NUCLEOTIDE SEQUENCE [LARGE SCALE GENOMIC DNA]</scope>
    <source>
        <strain evidence="2 3">DSM 46831</strain>
    </source>
</reference>
<dbReference type="InterPro" id="IPR025377">
    <property type="entry name" value="DUF4367"/>
</dbReference>
<evidence type="ECO:0000259" key="1">
    <source>
        <dbReference type="Pfam" id="PF14285"/>
    </source>
</evidence>
<dbReference type="Proteomes" id="UP000294746">
    <property type="component" value="Unassembled WGS sequence"/>
</dbReference>
<evidence type="ECO:0000313" key="2">
    <source>
        <dbReference type="EMBL" id="TCP66468.1"/>
    </source>
</evidence>
<dbReference type="OrthoDB" id="2972026at2"/>
<proteinExistence type="predicted"/>
<keyword evidence="3" id="KW-1185">Reference proteome</keyword>
<comment type="caution">
    <text evidence="2">The sequence shown here is derived from an EMBL/GenBank/DDBJ whole genome shotgun (WGS) entry which is preliminary data.</text>
</comment>